<dbReference type="Proteomes" id="UP000069935">
    <property type="component" value="Chromosome 1"/>
</dbReference>
<sequence>MNESEAPHPGTYIRQQVLPAGLTVTAAAKQLGVGRPALSNLLNGKAALSAQMAFRLQKTFGCDSEELLRRQAAYDRAQAQTREPEIAVRAYAPSVLSIKAMQIEAWADRIDARHELAALLRRLVYSTGEGLTQLDFPAFENAQRHGWDGFVQAAAATPWIPLGDSGWEFGVNQDPAQKAEHDYAARTKELGAADRAGLTFVFVTPRRWAGKTAWVAAKAAEMKWRGVRAYDASDLEQWVETSIPGQAFFGDRLPLQDTDLLDLEAAWSRWANAAEPPLSKSLFKAVASTAAYLLSSWLSGPPERPFTVVADSTAEGLALLACAFESGALEDGRARERAVVVKSPAALAKLMAATSGFTAIIDSTAVESQAEDVFRRHHTIVVTHRNGVEDSADFTMDLVEDETFRGGLGEMGFGHIDVERLDRESGRSLTVLRRRLAQLPALRSPPWADDANAARRLVPLMLVGAWDSGSPADQAVVEAMVAQPYDDAEATVAEWVGEADSPLWSIGRMRGVVSKTDAFYALQRHITPAHLRRFFDVARVVLSEADPALDLPEDKKWCAAIYDKTRRHSGALRRSLCETLVLLSVHGDNLFRTRLGVDVVGQVNVLIRDLLTPLDGATWQSQQHDLPRYAEAAPEVFLGLVDGDLRSSEPKIHALLQPTGPGPFSWPGRTGLLWALEALAWKPDRLDQVVELLAKLAEIKISDNWVNKPENSLASIFRCWMPQTAAPVEARIAALERLCHRHPAIGWRICLNQFDRRAAIGHHSSRPQWRADAAGAGEPVSRYEAYQTARRALDIALAWPNHDEHTLGDLVERLDGISDDQDAVWSAIRAWLATSPPEAAKSKLREQIRHSTMVRAPKRPRDGEPPVSVQAREVFDALLPSDLIWRHQWLFAQHWVRESVEELHDGDLDFRQREARIEQRRREALTEVWQGLGLEGVRQLCRLGDAASIIGSILTKILTPVEVDDVVAELAEGPADHAMDQCLSGLLWSLTPDDRARVFDAACPPTGGNRYTAAGLHRLVLRSPFGAETWSRLEVFPTEERARYWAEVNPRPLFREDGDEVNQAASHLLDARRPRAAFATVHMAFGTLTTDRLMRLLTEVATIDAEPTGHYPLSQHDLSEAFDVLSERSDTDPDALAGLEFLYIDGLSDTKHGIRNLERQLSESPSLFVQALALTFPRKDEEEDPPELKTDNPELAQKRAQSAYAMLSQARRLPGMNDKGELDGQKMRDWIVNARALARDFGRDEIADSQIGQLLSHSPVGSDGFWPHETVREVLEDLGTDRLASGMMIGKKNARGVVWRGRGGDQERDIAKGYRDASAAVAAEYPFTARLLNELARFYDRDAAWHDDRALVERRLHN</sequence>
<dbReference type="SMART" id="SM00530">
    <property type="entry name" value="HTH_XRE"/>
    <property type="match status" value="1"/>
</dbReference>
<dbReference type="InterPro" id="IPR001387">
    <property type="entry name" value="Cro/C1-type_HTH"/>
</dbReference>
<accession>A0AAC8VZ31</accession>
<dbReference type="RefSeq" id="WP_045582652.1">
    <property type="nucleotide sequence ID" value="NZ_CP012401.1"/>
</dbReference>
<dbReference type="Gene3D" id="1.10.260.40">
    <property type="entry name" value="lambda repressor-like DNA-binding domains"/>
    <property type="match status" value="1"/>
</dbReference>
<organism evidence="2 3">
    <name type="scientific">Azospirillum thiophilum</name>
    <dbReference type="NCBI Taxonomy" id="528244"/>
    <lineage>
        <taxon>Bacteria</taxon>
        <taxon>Pseudomonadati</taxon>
        <taxon>Pseudomonadota</taxon>
        <taxon>Alphaproteobacteria</taxon>
        <taxon>Rhodospirillales</taxon>
        <taxon>Azospirillaceae</taxon>
        <taxon>Azospirillum</taxon>
    </lineage>
</organism>
<dbReference type="KEGG" id="ati:AL072_00200"/>
<dbReference type="CDD" id="cd00093">
    <property type="entry name" value="HTH_XRE"/>
    <property type="match status" value="1"/>
</dbReference>
<evidence type="ECO:0000313" key="2">
    <source>
        <dbReference type="EMBL" id="ALG71856.1"/>
    </source>
</evidence>
<protein>
    <recommendedName>
        <fullName evidence="1">HTH cro/C1-type domain-containing protein</fullName>
    </recommendedName>
</protein>
<gene>
    <name evidence="2" type="ORF">AL072_00200</name>
</gene>
<dbReference type="InterPro" id="IPR013430">
    <property type="entry name" value="Toxin_antidote_HigA"/>
</dbReference>
<evidence type="ECO:0000313" key="3">
    <source>
        <dbReference type="Proteomes" id="UP000069935"/>
    </source>
</evidence>
<reference evidence="3" key="1">
    <citation type="submission" date="2015-08" db="EMBL/GenBank/DDBJ databases">
        <title>Complete Genome Sequence of Azospirillum thiophilum BV-S.</title>
        <authorList>
            <person name="Fomenkov A."/>
            <person name="Vincze T."/>
            <person name="Grabovich M."/>
            <person name="Dubinina G."/>
            <person name="Orlova M."/>
            <person name="Belousova E."/>
            <person name="Roberts R.J."/>
        </authorList>
    </citation>
    <scope>NUCLEOTIDE SEQUENCE [LARGE SCALE GENOMIC DNA]</scope>
    <source>
        <strain evidence="3">BV-S</strain>
    </source>
</reference>
<dbReference type="Pfam" id="PF01381">
    <property type="entry name" value="HTH_3"/>
    <property type="match status" value="1"/>
</dbReference>
<dbReference type="InterPro" id="IPR010982">
    <property type="entry name" value="Lambda_DNA-bd_dom_sf"/>
</dbReference>
<keyword evidence="3" id="KW-1185">Reference proteome</keyword>
<feature type="domain" description="HTH cro/C1-type" evidence="1">
    <location>
        <begin position="13"/>
        <end position="67"/>
    </location>
</feature>
<evidence type="ECO:0000259" key="1">
    <source>
        <dbReference type="PROSITE" id="PS50943"/>
    </source>
</evidence>
<dbReference type="PROSITE" id="PS50943">
    <property type="entry name" value="HTH_CROC1"/>
    <property type="match status" value="1"/>
</dbReference>
<dbReference type="EMBL" id="CP012401">
    <property type="protein sequence ID" value="ALG71856.1"/>
    <property type="molecule type" value="Genomic_DNA"/>
</dbReference>
<proteinExistence type="predicted"/>
<name>A0AAC8VZ31_9PROT</name>
<dbReference type="SUPFAM" id="SSF47413">
    <property type="entry name" value="lambda repressor-like DNA-binding domains"/>
    <property type="match status" value="1"/>
</dbReference>
<dbReference type="NCBIfam" id="TIGR02607">
    <property type="entry name" value="antidote_HigA"/>
    <property type="match status" value="1"/>
</dbReference>
<dbReference type="GO" id="GO:0003677">
    <property type="term" value="F:DNA binding"/>
    <property type="evidence" value="ECO:0007669"/>
    <property type="project" value="InterPro"/>
</dbReference>
<reference evidence="2 3" key="2">
    <citation type="journal article" date="2016" name="Genome Announc.">
        <title>Complete Genome Sequence of a Strain of Azospirillum thiophilum Isolated from a Sulfide Spring.</title>
        <authorList>
            <person name="Fomenkov A."/>
            <person name="Vincze T."/>
            <person name="Grabovich M."/>
            <person name="Anton B.P."/>
            <person name="Dubinina G."/>
            <person name="Orlova M."/>
            <person name="Belousova E."/>
            <person name="Roberts R.J."/>
        </authorList>
    </citation>
    <scope>NUCLEOTIDE SEQUENCE [LARGE SCALE GENOMIC DNA]</scope>
    <source>
        <strain evidence="2 3">BV-S</strain>
    </source>
</reference>